<evidence type="ECO:0000256" key="1">
    <source>
        <dbReference type="SAM" id="Phobius"/>
    </source>
</evidence>
<proteinExistence type="predicted"/>
<dbReference type="EMBL" id="FN654856">
    <property type="protein sequence ID" value="CBY36872.1"/>
    <property type="molecule type" value="Genomic_DNA"/>
</dbReference>
<protein>
    <submittedName>
        <fullName evidence="2">Uncharacterized protein</fullName>
    </submittedName>
</protein>
<keyword evidence="1" id="KW-0472">Membrane</keyword>
<evidence type="ECO:0000313" key="4">
    <source>
        <dbReference type="EMBL" id="CBY36872.1"/>
    </source>
</evidence>
<keyword evidence="1" id="KW-0812">Transmembrane</keyword>
<evidence type="ECO:0000313" key="2">
    <source>
        <dbReference type="EMBL" id="CBY20909.1"/>
    </source>
</evidence>
<feature type="transmembrane region" description="Helical" evidence="1">
    <location>
        <begin position="44"/>
        <end position="64"/>
    </location>
</feature>
<evidence type="ECO:0000313" key="5">
    <source>
        <dbReference type="Proteomes" id="UP000001307"/>
    </source>
</evidence>
<keyword evidence="1" id="KW-1133">Transmembrane helix</keyword>
<reference evidence="2" key="1">
    <citation type="journal article" date="2010" name="Science">
        <title>Plasticity of animal genome architecture unmasked by rapid evolution of a pelagic tunicate.</title>
        <authorList>
            <person name="Denoeud F."/>
            <person name="Henriet S."/>
            <person name="Mungpakdee S."/>
            <person name="Aury J.M."/>
            <person name="Da Silva C."/>
            <person name="Brinkmann H."/>
            <person name="Mikhaleva J."/>
            <person name="Olsen L.C."/>
            <person name="Jubin C."/>
            <person name="Canestro C."/>
            <person name="Bouquet J.M."/>
            <person name="Danks G."/>
            <person name="Poulain J."/>
            <person name="Campsteijn C."/>
            <person name="Adamski M."/>
            <person name="Cross I."/>
            <person name="Yadetie F."/>
            <person name="Muffato M."/>
            <person name="Louis A."/>
            <person name="Butcher S."/>
            <person name="Tsagkogeorga G."/>
            <person name="Konrad A."/>
            <person name="Singh S."/>
            <person name="Jensen M.F."/>
            <person name="Cong E.H."/>
            <person name="Eikeseth-Otteraa H."/>
            <person name="Noel B."/>
            <person name="Anthouard V."/>
            <person name="Porcel B.M."/>
            <person name="Kachouri-Lafond R."/>
            <person name="Nishino A."/>
            <person name="Ugolini M."/>
            <person name="Chourrout P."/>
            <person name="Nishida H."/>
            <person name="Aasland R."/>
            <person name="Huzurbazar S."/>
            <person name="Westhof E."/>
            <person name="Delsuc F."/>
            <person name="Lehrach H."/>
            <person name="Reinhardt R."/>
            <person name="Weissenbach J."/>
            <person name="Roy S.W."/>
            <person name="Artiguenave F."/>
            <person name="Postlethwait J.H."/>
            <person name="Manak J.R."/>
            <person name="Thompson E.M."/>
            <person name="Jaillon O."/>
            <person name="Du Pasquier L."/>
            <person name="Boudinot P."/>
            <person name="Liberles D.A."/>
            <person name="Volff J.N."/>
            <person name="Philippe H."/>
            <person name="Lenhard B."/>
            <person name="Roest Crollius H."/>
            <person name="Wincker P."/>
            <person name="Chourrout D."/>
        </authorList>
    </citation>
    <scope>NUCLEOTIDE SEQUENCE [LARGE SCALE GENOMIC DNA]</scope>
</reference>
<dbReference type="Proteomes" id="UP000001307">
    <property type="component" value="Unassembled WGS sequence"/>
</dbReference>
<dbReference type="AlphaFoldDB" id="E4WQL8"/>
<accession>E4WQL8</accession>
<dbReference type="EMBL" id="FN653015">
    <property type="protein sequence ID" value="CBY20909.1"/>
    <property type="molecule type" value="Genomic_DNA"/>
</dbReference>
<keyword evidence="5" id="KW-1185">Reference proteome</keyword>
<dbReference type="InParanoid" id="E4WQL8"/>
<evidence type="ECO:0000313" key="3">
    <source>
        <dbReference type="EMBL" id="CBY36533.1"/>
    </source>
</evidence>
<name>E4WQL8_OIKDI</name>
<dbReference type="OrthoDB" id="10550290at2759"/>
<sequence length="85" mass="10243">MVVYYEEIGQRQINDDQDKHISNYILITEIDYHRMSAAKDRVDFIIFPMILLAIQIIMGLRQFVDTANFDQEEGPDKTEREYWRK</sequence>
<dbReference type="Proteomes" id="UP000011014">
    <property type="component" value="Unassembled WGS sequence"/>
</dbReference>
<gene>
    <name evidence="2" type="ORF">GSOID_T00000918001</name>
    <name evidence="3" type="ORF">GSOID_T00029545001</name>
    <name evidence="4" type="ORF">GSOID_T00029912001</name>
</gene>
<organism evidence="2">
    <name type="scientific">Oikopleura dioica</name>
    <name type="common">Tunicate</name>
    <dbReference type="NCBI Taxonomy" id="34765"/>
    <lineage>
        <taxon>Eukaryota</taxon>
        <taxon>Metazoa</taxon>
        <taxon>Chordata</taxon>
        <taxon>Tunicata</taxon>
        <taxon>Appendicularia</taxon>
        <taxon>Copelata</taxon>
        <taxon>Oikopleuridae</taxon>
        <taxon>Oikopleura</taxon>
    </lineage>
</organism>
<dbReference type="EMBL" id="FN654795">
    <property type="protein sequence ID" value="CBY36533.1"/>
    <property type="molecule type" value="Genomic_DNA"/>
</dbReference>